<dbReference type="InterPro" id="IPR016030">
    <property type="entry name" value="CblAdoTrfase-like"/>
</dbReference>
<evidence type="ECO:0000313" key="5">
    <source>
        <dbReference type="EMBL" id="RXF58946.1"/>
    </source>
</evidence>
<dbReference type="SUPFAM" id="SSF89028">
    <property type="entry name" value="Cobalamin adenosyltransferase-like"/>
    <property type="match status" value="1"/>
</dbReference>
<dbReference type="GO" id="GO:0016740">
    <property type="term" value="F:transferase activity"/>
    <property type="evidence" value="ECO:0007669"/>
    <property type="project" value="UniProtKB-KW"/>
</dbReference>
<dbReference type="Pfam" id="PF01923">
    <property type="entry name" value="Cob_adeno_trans"/>
    <property type="match status" value="1"/>
</dbReference>
<proteinExistence type="predicted"/>
<evidence type="ECO:0000313" key="7">
    <source>
        <dbReference type="Proteomes" id="UP000289808"/>
    </source>
</evidence>
<reference evidence="6 8" key="1">
    <citation type="submission" date="2017-06" db="EMBL/GenBank/DDBJ databases">
        <authorList>
            <person name="Swanenburg J."/>
            <person name="Kort R."/>
        </authorList>
    </citation>
    <scope>NUCLEOTIDE SEQUENCE [LARGE SCALE GENOMIC DNA]</scope>
    <source>
        <strain evidence="6 8">RL05</strain>
    </source>
</reference>
<protein>
    <submittedName>
        <fullName evidence="5">ATP:cob(I)alamin adenosyltransferase</fullName>
    </submittedName>
</protein>
<dbReference type="EMBL" id="SCLX01000010">
    <property type="protein sequence ID" value="RXF58946.1"/>
    <property type="molecule type" value="Genomic_DNA"/>
</dbReference>
<dbReference type="GO" id="GO:0005524">
    <property type="term" value="F:ATP binding"/>
    <property type="evidence" value="ECO:0007669"/>
    <property type="project" value="UniProtKB-KW"/>
</dbReference>
<feature type="domain" description="Cobalamin adenosyltransferase-like" evidence="4">
    <location>
        <begin position="2"/>
        <end position="33"/>
    </location>
</feature>
<name>A0A135Z4V5_9LACO</name>
<dbReference type="Proteomes" id="UP000289808">
    <property type="component" value="Unassembled WGS sequence"/>
</dbReference>
<gene>
    <name evidence="6" type="ORF">CEE75_00245</name>
    <name evidence="5" type="ORF">ERD32_02750</name>
</gene>
<evidence type="ECO:0000313" key="8">
    <source>
        <dbReference type="Proteomes" id="UP000295195"/>
    </source>
</evidence>
<keyword evidence="1 5" id="KW-0808">Transferase</keyword>
<organism evidence="6 8">
    <name type="scientific">Lactobacillus crispatus</name>
    <dbReference type="NCBI Taxonomy" id="47770"/>
    <lineage>
        <taxon>Bacteria</taxon>
        <taxon>Bacillati</taxon>
        <taxon>Bacillota</taxon>
        <taxon>Bacilli</taxon>
        <taxon>Lactobacillales</taxon>
        <taxon>Lactobacillaceae</taxon>
        <taxon>Lactobacillus</taxon>
    </lineage>
</organism>
<evidence type="ECO:0000313" key="6">
    <source>
        <dbReference type="EMBL" id="TDN34632.1"/>
    </source>
</evidence>
<dbReference type="Gene3D" id="1.20.1200.10">
    <property type="entry name" value="Cobalamin adenosyltransferase-like"/>
    <property type="match status" value="1"/>
</dbReference>
<evidence type="ECO:0000256" key="1">
    <source>
        <dbReference type="ARBA" id="ARBA00022679"/>
    </source>
</evidence>
<reference evidence="5 7" key="2">
    <citation type="submission" date="2019-01" db="EMBL/GenBank/DDBJ databases">
        <title>The genome sequence of Lactobacillus crispatus L49.</title>
        <authorList>
            <person name="Zhong J."/>
            <person name="Zhang J."/>
        </authorList>
    </citation>
    <scope>NUCLEOTIDE SEQUENCE [LARGE SCALE GENOMIC DNA]</scope>
    <source>
        <strain evidence="5 7">L49</strain>
    </source>
</reference>
<keyword evidence="2" id="KW-0547">Nucleotide-binding</keyword>
<sequence length="54" mass="6379">MVKLSLNEQELSDDVLKYLNRLSDYLFTLGRYANVLDNYTEIKSKKREPNRING</sequence>
<dbReference type="AlphaFoldDB" id="A0A135Z4V5"/>
<dbReference type="Proteomes" id="UP000295195">
    <property type="component" value="Unassembled WGS sequence"/>
</dbReference>
<accession>A0A135Z4V5</accession>
<evidence type="ECO:0000256" key="2">
    <source>
        <dbReference type="ARBA" id="ARBA00022741"/>
    </source>
</evidence>
<keyword evidence="3" id="KW-0067">ATP-binding</keyword>
<dbReference type="EMBL" id="NKLP01000005">
    <property type="protein sequence ID" value="TDN34632.1"/>
    <property type="molecule type" value="Genomic_DNA"/>
</dbReference>
<evidence type="ECO:0000256" key="3">
    <source>
        <dbReference type="ARBA" id="ARBA00022840"/>
    </source>
</evidence>
<evidence type="ECO:0000259" key="4">
    <source>
        <dbReference type="Pfam" id="PF01923"/>
    </source>
</evidence>
<comment type="caution">
    <text evidence="6">The sequence shown here is derived from an EMBL/GenBank/DDBJ whole genome shotgun (WGS) entry which is preliminary data.</text>
</comment>
<dbReference type="InterPro" id="IPR036451">
    <property type="entry name" value="CblAdoTrfase-like_sf"/>
</dbReference>